<dbReference type="Pfam" id="PF00582">
    <property type="entry name" value="Usp"/>
    <property type="match status" value="1"/>
</dbReference>
<feature type="domain" description="UspA" evidence="2">
    <location>
        <begin position="1"/>
        <end position="147"/>
    </location>
</feature>
<dbReference type="PANTHER" id="PTHR46268">
    <property type="entry name" value="STRESS RESPONSE PROTEIN NHAX"/>
    <property type="match status" value="1"/>
</dbReference>
<dbReference type="InterPro" id="IPR006016">
    <property type="entry name" value="UspA"/>
</dbReference>
<proteinExistence type="inferred from homology"/>
<dbReference type="SUPFAM" id="SSF52402">
    <property type="entry name" value="Adenine nucleotide alpha hydrolases-like"/>
    <property type="match status" value="1"/>
</dbReference>
<evidence type="ECO:0000313" key="4">
    <source>
        <dbReference type="Proteomes" id="UP000011602"/>
    </source>
</evidence>
<dbReference type="OrthoDB" id="105697at2157"/>
<reference evidence="3 4" key="1">
    <citation type="journal article" date="2014" name="PLoS Genet.">
        <title>Phylogenetically driven sequencing of extremely halophilic archaea reveals strategies for static and dynamic osmo-response.</title>
        <authorList>
            <person name="Becker E.A."/>
            <person name="Seitzer P.M."/>
            <person name="Tritt A."/>
            <person name="Larsen D."/>
            <person name="Krusor M."/>
            <person name="Yao A.I."/>
            <person name="Wu D."/>
            <person name="Madern D."/>
            <person name="Eisen J.A."/>
            <person name="Darling A.E."/>
            <person name="Facciotti M.T."/>
        </authorList>
    </citation>
    <scope>NUCLEOTIDE SEQUENCE [LARGE SCALE GENOMIC DNA]</scope>
    <source>
        <strain evidence="3 4">JCM 12255</strain>
    </source>
</reference>
<dbReference type="InterPro" id="IPR006015">
    <property type="entry name" value="Universal_stress_UspA"/>
</dbReference>
<dbReference type="CDD" id="cd00293">
    <property type="entry name" value="USP-like"/>
    <property type="match status" value="1"/>
</dbReference>
<dbReference type="PANTHER" id="PTHR46268:SF6">
    <property type="entry name" value="UNIVERSAL STRESS PROTEIN UP12"/>
    <property type="match status" value="1"/>
</dbReference>
<dbReference type="Gene3D" id="3.40.50.620">
    <property type="entry name" value="HUPs"/>
    <property type="match status" value="1"/>
</dbReference>
<gene>
    <name evidence="3" type="ORF">C493_14858</name>
</gene>
<keyword evidence="4" id="KW-1185">Reference proteome</keyword>
<comment type="similarity">
    <text evidence="1">Belongs to the universal stress protein A family.</text>
</comment>
<comment type="caution">
    <text evidence="3">The sequence shown here is derived from an EMBL/GenBank/DDBJ whole genome shotgun (WGS) entry which is preliminary data.</text>
</comment>
<accession>L9WY78</accession>
<dbReference type="RefSeq" id="WP_007260239.1">
    <property type="nucleotide sequence ID" value="NZ_AOHZ01000068.1"/>
</dbReference>
<evidence type="ECO:0000259" key="2">
    <source>
        <dbReference type="Pfam" id="PF00582"/>
    </source>
</evidence>
<dbReference type="PATRIC" id="fig|1227499.3.peg.3044"/>
<dbReference type="PRINTS" id="PR01438">
    <property type="entry name" value="UNVRSLSTRESS"/>
</dbReference>
<evidence type="ECO:0000256" key="1">
    <source>
        <dbReference type="ARBA" id="ARBA00008791"/>
    </source>
</evidence>
<dbReference type="Proteomes" id="UP000011602">
    <property type="component" value="Unassembled WGS sequence"/>
</dbReference>
<protein>
    <submittedName>
        <fullName evidence="3">Universal stress protein</fullName>
    </submittedName>
</protein>
<organism evidence="3 4">
    <name type="scientific">Natronolimnohabitans innermongolicus JCM 12255</name>
    <dbReference type="NCBI Taxonomy" id="1227499"/>
    <lineage>
        <taxon>Archaea</taxon>
        <taxon>Methanobacteriati</taxon>
        <taxon>Methanobacteriota</taxon>
        <taxon>Stenosarchaea group</taxon>
        <taxon>Halobacteria</taxon>
        <taxon>Halobacteriales</taxon>
        <taxon>Natrialbaceae</taxon>
        <taxon>Natronolimnohabitans</taxon>
    </lineage>
</organism>
<evidence type="ECO:0000313" key="3">
    <source>
        <dbReference type="EMBL" id="ELY53318.1"/>
    </source>
</evidence>
<sequence length="164" mass="17483">MFSNILVPTDGSEAAELAVPYAVELAERFEATVYPMYVVDTDAVSHALGSEQVDRLDAGQFSEMTAVHERAADAIDRVREHADESSIDVHPVIEAGVPYREITAFAAENDVDLIVMTSRGRGGVTRALLGSVTERVARNTPVPVLVVDTDDDSIDSAGVAAEPA</sequence>
<dbReference type="eggNOG" id="arCOG02053">
    <property type="taxonomic scope" value="Archaea"/>
</dbReference>
<dbReference type="AlphaFoldDB" id="L9WY78"/>
<name>L9WY78_9EURY</name>
<dbReference type="EMBL" id="AOHZ01000068">
    <property type="protein sequence ID" value="ELY53318.1"/>
    <property type="molecule type" value="Genomic_DNA"/>
</dbReference>
<dbReference type="InterPro" id="IPR014729">
    <property type="entry name" value="Rossmann-like_a/b/a_fold"/>
</dbReference>